<proteinExistence type="predicted"/>
<evidence type="ECO:0000313" key="2">
    <source>
        <dbReference type="EMBL" id="CAK7941585.1"/>
    </source>
</evidence>
<organism evidence="1 3">
    <name type="scientific">Peronospora matthiolae</name>
    <dbReference type="NCBI Taxonomy" id="2874970"/>
    <lineage>
        <taxon>Eukaryota</taxon>
        <taxon>Sar</taxon>
        <taxon>Stramenopiles</taxon>
        <taxon>Oomycota</taxon>
        <taxon>Peronosporomycetes</taxon>
        <taxon>Peronosporales</taxon>
        <taxon>Peronosporaceae</taxon>
        <taxon>Peronospora</taxon>
    </lineage>
</organism>
<accession>A0AAV1T1P6</accession>
<name>A0AAV1T1P6_9STRA</name>
<reference evidence="1" key="1">
    <citation type="submission" date="2024-01" db="EMBL/GenBank/DDBJ databases">
        <authorList>
            <person name="Webb A."/>
        </authorList>
    </citation>
    <scope>NUCLEOTIDE SEQUENCE</scope>
    <source>
        <strain evidence="1">Pm1</strain>
    </source>
</reference>
<sequence>MFRFAHDDCPGANVPQDCVALQDRRYVLILFTSSSHPGRHRDTSCDEAFFWLSSDRSTQFDGNQPPLYVLSMRSLDQEASSSAKHGLKFDEALDCAHHKQITDGVMMVQPTRPLFKLERATRVTLVFL</sequence>
<comment type="caution">
    <text evidence="1">The sequence shown here is derived from an EMBL/GenBank/DDBJ whole genome shotgun (WGS) entry which is preliminary data.</text>
</comment>
<dbReference type="EMBL" id="CAKLBY020000003">
    <property type="protein sequence ID" value="CAK7891553.1"/>
    <property type="molecule type" value="Genomic_DNA"/>
</dbReference>
<dbReference type="Proteomes" id="UP001162060">
    <property type="component" value="Unassembled WGS sequence"/>
</dbReference>
<evidence type="ECO:0000313" key="3">
    <source>
        <dbReference type="Proteomes" id="UP001162060"/>
    </source>
</evidence>
<gene>
    <name evidence="1" type="ORF">PM001_LOCUS213</name>
    <name evidence="2" type="ORF">PM001_LOCUS26735</name>
</gene>
<dbReference type="AlphaFoldDB" id="A0AAV1T1P6"/>
<protein>
    <submittedName>
        <fullName evidence="1">Uncharacterized protein</fullName>
    </submittedName>
</protein>
<dbReference type="EMBL" id="CAKLBY020000264">
    <property type="protein sequence ID" value="CAK7941585.1"/>
    <property type="molecule type" value="Genomic_DNA"/>
</dbReference>
<evidence type="ECO:0000313" key="1">
    <source>
        <dbReference type="EMBL" id="CAK7891553.1"/>
    </source>
</evidence>